<feature type="region of interest" description="Disordered" evidence="1">
    <location>
        <begin position="108"/>
        <end position="155"/>
    </location>
</feature>
<evidence type="ECO:0000256" key="1">
    <source>
        <dbReference type="SAM" id="MobiDB-lite"/>
    </source>
</evidence>
<dbReference type="OrthoDB" id="1828840at2"/>
<feature type="compositionally biased region" description="Polar residues" evidence="1">
    <location>
        <begin position="128"/>
        <end position="155"/>
    </location>
</feature>
<keyword evidence="3" id="KW-1185">Reference proteome</keyword>
<dbReference type="RefSeq" id="WP_037287136.1">
    <property type="nucleotide sequence ID" value="NZ_JEOB01000002.1"/>
</dbReference>
<evidence type="ECO:0000313" key="2">
    <source>
        <dbReference type="EMBL" id="EXM40261.1"/>
    </source>
</evidence>
<protein>
    <submittedName>
        <fullName evidence="2">Uncharacterized protein</fullName>
    </submittedName>
</protein>
<dbReference type="Proteomes" id="UP000021369">
    <property type="component" value="Unassembled WGS sequence"/>
</dbReference>
<comment type="caution">
    <text evidence="2">The sequence shown here is derived from an EMBL/GenBank/DDBJ whole genome shotgun (WGS) entry which is preliminary data.</text>
</comment>
<name>A0A011VY76_RUMAL</name>
<accession>A0A011VY76</accession>
<proteinExistence type="predicted"/>
<dbReference type="AlphaFoldDB" id="A0A011VY76"/>
<gene>
    <name evidence="2" type="ORF">RASY3_09100</name>
</gene>
<dbReference type="EMBL" id="JEOB01000002">
    <property type="protein sequence ID" value="EXM40261.1"/>
    <property type="molecule type" value="Genomic_DNA"/>
</dbReference>
<evidence type="ECO:0000313" key="3">
    <source>
        <dbReference type="Proteomes" id="UP000021369"/>
    </source>
</evidence>
<sequence length="155" mass="17511">MGRKADINNLIRDAEHKDKIVIDAENYLETAKANSAEAWVKVEKRRKELEQENNNALAEISKKLFWADISAEELQSKWDELLFIAEVKEYIDSEKAKHEAEIKRKAAEEAAKKKAENQYNAGVIDNNDAGNATVSETENVNSDAPNHTNNNVDNN</sequence>
<reference evidence="2 3" key="1">
    <citation type="submission" date="2013-06" db="EMBL/GenBank/DDBJ databases">
        <title>Rumen cellulosomics: divergent fiber-degrading strategies revealed by comparative genome-wide analysis of six Ruminococcal strains.</title>
        <authorList>
            <person name="Dassa B."/>
            <person name="Borovok I."/>
            <person name="Lamed R."/>
            <person name="Flint H."/>
            <person name="Yeoman C.J."/>
            <person name="White B."/>
            <person name="Bayer E.A."/>
        </authorList>
    </citation>
    <scope>NUCLEOTIDE SEQUENCE [LARGE SCALE GENOMIC DNA]</scope>
    <source>
        <strain evidence="2 3">SY3</strain>
    </source>
</reference>
<organism evidence="2 3">
    <name type="scientific">Ruminococcus albus SY3</name>
    <dbReference type="NCBI Taxonomy" id="1341156"/>
    <lineage>
        <taxon>Bacteria</taxon>
        <taxon>Bacillati</taxon>
        <taxon>Bacillota</taxon>
        <taxon>Clostridia</taxon>
        <taxon>Eubacteriales</taxon>
        <taxon>Oscillospiraceae</taxon>
        <taxon>Ruminococcus</taxon>
    </lineage>
</organism>
<dbReference type="PATRIC" id="fig|1341156.4.peg.1123"/>